<keyword evidence="8" id="KW-0472">Membrane</keyword>
<dbReference type="GO" id="GO:0005506">
    <property type="term" value="F:iron ion binding"/>
    <property type="evidence" value="ECO:0007669"/>
    <property type="project" value="InterPro"/>
</dbReference>
<dbReference type="SUPFAM" id="SSF48264">
    <property type="entry name" value="Cytochrome P450"/>
    <property type="match status" value="1"/>
</dbReference>
<keyword evidence="4" id="KW-0349">Heme</keyword>
<dbReference type="Proteomes" id="UP000886998">
    <property type="component" value="Unassembled WGS sequence"/>
</dbReference>
<dbReference type="AlphaFoldDB" id="A0A8X7CHY3"/>
<evidence type="ECO:0000256" key="5">
    <source>
        <dbReference type="ARBA" id="ARBA00022824"/>
    </source>
</evidence>
<keyword evidence="6" id="KW-0408">Iron</keyword>
<comment type="similarity">
    <text evidence="3">Belongs to the cytochrome P450 family.</text>
</comment>
<dbReference type="GO" id="GO:0004497">
    <property type="term" value="F:monooxygenase activity"/>
    <property type="evidence" value="ECO:0007669"/>
    <property type="project" value="UniProtKB-KW"/>
</dbReference>
<dbReference type="GO" id="GO:0020037">
    <property type="term" value="F:heme binding"/>
    <property type="evidence" value="ECO:0007669"/>
    <property type="project" value="InterPro"/>
</dbReference>
<keyword evidence="7" id="KW-0560">Oxidoreductase</keyword>
<dbReference type="GO" id="GO:0016705">
    <property type="term" value="F:oxidoreductase activity, acting on paired donors, with incorporation or reduction of molecular oxygen"/>
    <property type="evidence" value="ECO:0007669"/>
    <property type="project" value="InterPro"/>
</dbReference>
<dbReference type="InterPro" id="IPR001128">
    <property type="entry name" value="Cyt_P450"/>
</dbReference>
<dbReference type="InterPro" id="IPR050196">
    <property type="entry name" value="Cytochrome_P450_Monoox"/>
</dbReference>
<evidence type="ECO:0000256" key="4">
    <source>
        <dbReference type="ARBA" id="ARBA00022617"/>
    </source>
</evidence>
<dbReference type="InterPro" id="IPR036396">
    <property type="entry name" value="Cyt_P450_sf"/>
</dbReference>
<evidence type="ECO:0000256" key="6">
    <source>
        <dbReference type="ARBA" id="ARBA00023004"/>
    </source>
</evidence>
<evidence type="ECO:0000256" key="7">
    <source>
        <dbReference type="ARBA" id="ARBA00023033"/>
    </source>
</evidence>
<reference evidence="9" key="1">
    <citation type="submission" date="2020-08" db="EMBL/GenBank/DDBJ databases">
        <title>Multicomponent nature underlies the extraordinary mechanical properties of spider dragline silk.</title>
        <authorList>
            <person name="Kono N."/>
            <person name="Nakamura H."/>
            <person name="Mori M."/>
            <person name="Yoshida Y."/>
            <person name="Ohtoshi R."/>
            <person name="Malay A.D."/>
            <person name="Moran D.A.P."/>
            <person name="Tomita M."/>
            <person name="Numata K."/>
            <person name="Arakawa K."/>
        </authorList>
    </citation>
    <scope>NUCLEOTIDE SEQUENCE</scope>
</reference>
<dbReference type="Gene3D" id="1.10.630.10">
    <property type="entry name" value="Cytochrome P450"/>
    <property type="match status" value="1"/>
</dbReference>
<evidence type="ECO:0000256" key="8">
    <source>
        <dbReference type="ARBA" id="ARBA00023136"/>
    </source>
</evidence>
<comment type="subcellular location">
    <subcellularLocation>
        <location evidence="2">Endoplasmic reticulum membrane</location>
    </subcellularLocation>
</comment>
<keyword evidence="10" id="KW-1185">Reference proteome</keyword>
<evidence type="ECO:0000313" key="10">
    <source>
        <dbReference type="Proteomes" id="UP000886998"/>
    </source>
</evidence>
<dbReference type="PANTHER" id="PTHR24291">
    <property type="entry name" value="CYTOCHROME P450 FAMILY 4"/>
    <property type="match status" value="1"/>
</dbReference>
<dbReference type="GO" id="GO:0005789">
    <property type="term" value="C:endoplasmic reticulum membrane"/>
    <property type="evidence" value="ECO:0007669"/>
    <property type="project" value="UniProtKB-SubCell"/>
</dbReference>
<gene>
    <name evidence="9" type="primary">CYP4V2_4</name>
    <name evidence="9" type="ORF">TNIN_452211</name>
</gene>
<evidence type="ECO:0000256" key="1">
    <source>
        <dbReference type="ARBA" id="ARBA00001971"/>
    </source>
</evidence>
<dbReference type="EMBL" id="BMAV01020028">
    <property type="protein sequence ID" value="GFY73399.1"/>
    <property type="molecule type" value="Genomic_DNA"/>
</dbReference>
<evidence type="ECO:0000313" key="9">
    <source>
        <dbReference type="EMBL" id="GFY73399.1"/>
    </source>
</evidence>
<keyword evidence="4" id="KW-0479">Metal-binding</keyword>
<sequence>MIPAGICYINYEDQPRSGYVKGVFFLVWPYETQKPYPKWALENNRSQFINAMKSTLDMMMSKYLKLWEWSDFIHKLTTGRKIKRQIKFMEDFIKSVIQEKKKQYLSGNKDNVKGKRKAFMDLLLELHFETQELSEQDIQDEVNTFIAAVFIKLTPAPFFLHNTGTI</sequence>
<evidence type="ECO:0000256" key="2">
    <source>
        <dbReference type="ARBA" id="ARBA00004586"/>
    </source>
</evidence>
<dbReference type="PANTHER" id="PTHR24291:SF189">
    <property type="entry name" value="CYTOCHROME P450 4C3-RELATED"/>
    <property type="match status" value="1"/>
</dbReference>
<keyword evidence="5" id="KW-0256">Endoplasmic reticulum</keyword>
<protein>
    <submittedName>
        <fullName evidence="9">Cytochrome P450 4V2</fullName>
    </submittedName>
</protein>
<comment type="cofactor">
    <cofactor evidence="1">
        <name>heme</name>
        <dbReference type="ChEBI" id="CHEBI:30413"/>
    </cofactor>
</comment>
<organism evidence="9 10">
    <name type="scientific">Trichonephila inaurata madagascariensis</name>
    <dbReference type="NCBI Taxonomy" id="2747483"/>
    <lineage>
        <taxon>Eukaryota</taxon>
        <taxon>Metazoa</taxon>
        <taxon>Ecdysozoa</taxon>
        <taxon>Arthropoda</taxon>
        <taxon>Chelicerata</taxon>
        <taxon>Arachnida</taxon>
        <taxon>Araneae</taxon>
        <taxon>Araneomorphae</taxon>
        <taxon>Entelegynae</taxon>
        <taxon>Araneoidea</taxon>
        <taxon>Nephilidae</taxon>
        <taxon>Trichonephila</taxon>
        <taxon>Trichonephila inaurata</taxon>
    </lineage>
</organism>
<accession>A0A8X7CHY3</accession>
<proteinExistence type="inferred from homology"/>
<dbReference type="Pfam" id="PF00067">
    <property type="entry name" value="p450"/>
    <property type="match status" value="1"/>
</dbReference>
<comment type="caution">
    <text evidence="9">The sequence shown here is derived from an EMBL/GenBank/DDBJ whole genome shotgun (WGS) entry which is preliminary data.</text>
</comment>
<name>A0A8X7CHY3_9ARAC</name>
<keyword evidence="7" id="KW-0503">Monooxygenase</keyword>
<evidence type="ECO:0000256" key="3">
    <source>
        <dbReference type="ARBA" id="ARBA00010617"/>
    </source>
</evidence>
<dbReference type="OrthoDB" id="6434974at2759"/>